<gene>
    <name evidence="1" type="ORF">SDC9_78350</name>
</gene>
<organism evidence="1">
    <name type="scientific">bioreactor metagenome</name>
    <dbReference type="NCBI Taxonomy" id="1076179"/>
    <lineage>
        <taxon>unclassified sequences</taxon>
        <taxon>metagenomes</taxon>
        <taxon>ecological metagenomes</taxon>
    </lineage>
</organism>
<name>A0A644YZ92_9ZZZZ</name>
<comment type="caution">
    <text evidence="1">The sequence shown here is derived from an EMBL/GenBank/DDBJ whole genome shotgun (WGS) entry which is preliminary data.</text>
</comment>
<sequence>MTPEVDMKRTHKDKDEVLRQALVALMSFSKHSLSPTQTTWARDAAGKCLWALGIEEFEGFKARKPQFPGEIIDLRATTILQNSK</sequence>
<proteinExistence type="predicted"/>
<accession>A0A644YZ92</accession>
<evidence type="ECO:0000313" key="1">
    <source>
        <dbReference type="EMBL" id="MPM31793.1"/>
    </source>
</evidence>
<protein>
    <submittedName>
        <fullName evidence="1">Uncharacterized protein</fullName>
    </submittedName>
</protein>
<reference evidence="1" key="1">
    <citation type="submission" date="2019-08" db="EMBL/GenBank/DDBJ databases">
        <authorList>
            <person name="Kucharzyk K."/>
            <person name="Murdoch R.W."/>
            <person name="Higgins S."/>
            <person name="Loffler F."/>
        </authorList>
    </citation>
    <scope>NUCLEOTIDE SEQUENCE</scope>
</reference>
<dbReference type="EMBL" id="VSSQ01006176">
    <property type="protein sequence ID" value="MPM31793.1"/>
    <property type="molecule type" value="Genomic_DNA"/>
</dbReference>
<dbReference type="AlphaFoldDB" id="A0A644YZ92"/>